<evidence type="ECO:0000256" key="5">
    <source>
        <dbReference type="ARBA" id="ARBA00022705"/>
    </source>
</evidence>
<dbReference type="EMBL" id="VFNV01000001">
    <property type="protein sequence ID" value="TQK76462.1"/>
    <property type="molecule type" value="Genomic_DNA"/>
</dbReference>
<dbReference type="Pfam" id="PF22608">
    <property type="entry name" value="DNAX_ATPase_lid"/>
    <property type="match status" value="1"/>
</dbReference>
<comment type="similarity">
    <text evidence="1">Belongs to the DnaX/STICHEL family.</text>
</comment>
<dbReference type="Pfam" id="PF12169">
    <property type="entry name" value="DNA_pol3_gamma3"/>
    <property type="match status" value="1"/>
</dbReference>
<dbReference type="InterPro" id="IPR012763">
    <property type="entry name" value="DNA_pol_III_sug/sutau_N"/>
</dbReference>
<dbReference type="NCBIfam" id="TIGR02397">
    <property type="entry name" value="dnaX_nterm"/>
    <property type="match status" value="1"/>
</dbReference>
<evidence type="ECO:0000256" key="6">
    <source>
        <dbReference type="ARBA" id="ARBA00022723"/>
    </source>
</evidence>
<evidence type="ECO:0000256" key="2">
    <source>
        <dbReference type="ARBA" id="ARBA00012417"/>
    </source>
</evidence>
<dbReference type="GO" id="GO:0005524">
    <property type="term" value="F:ATP binding"/>
    <property type="evidence" value="ECO:0007669"/>
    <property type="project" value="UniProtKB-KW"/>
</dbReference>
<dbReference type="Pfam" id="PF13177">
    <property type="entry name" value="DNA_pol3_delta2"/>
    <property type="match status" value="1"/>
</dbReference>
<dbReference type="PANTHER" id="PTHR11669">
    <property type="entry name" value="REPLICATION FACTOR C / DNA POLYMERASE III GAMMA-TAU SUBUNIT"/>
    <property type="match status" value="1"/>
</dbReference>
<evidence type="ECO:0000256" key="11">
    <source>
        <dbReference type="ARBA" id="ARBA00049244"/>
    </source>
</evidence>
<evidence type="ECO:0000313" key="15">
    <source>
        <dbReference type="Proteomes" id="UP000316181"/>
    </source>
</evidence>
<evidence type="ECO:0000256" key="3">
    <source>
        <dbReference type="ARBA" id="ARBA00022679"/>
    </source>
</evidence>
<dbReference type="PANTHER" id="PTHR11669:SF0">
    <property type="entry name" value="PROTEIN STICHEL-LIKE 2"/>
    <property type="match status" value="1"/>
</dbReference>
<evidence type="ECO:0000256" key="8">
    <source>
        <dbReference type="ARBA" id="ARBA00022833"/>
    </source>
</evidence>
<dbReference type="GO" id="GO:0046872">
    <property type="term" value="F:metal ion binding"/>
    <property type="evidence" value="ECO:0007669"/>
    <property type="project" value="UniProtKB-KW"/>
</dbReference>
<dbReference type="NCBIfam" id="NF005846">
    <property type="entry name" value="PRK07764.1-6"/>
    <property type="match status" value="1"/>
</dbReference>
<dbReference type="SMART" id="SM00382">
    <property type="entry name" value="AAA"/>
    <property type="match status" value="1"/>
</dbReference>
<dbReference type="Gene3D" id="1.20.272.10">
    <property type="match status" value="1"/>
</dbReference>
<keyword evidence="4" id="KW-0548">Nucleotidyltransferase</keyword>
<gene>
    <name evidence="14" type="ORF">FB389_1134</name>
</gene>
<protein>
    <recommendedName>
        <fullName evidence="2">DNA-directed DNA polymerase</fullName>
        <ecNumber evidence="2">2.7.7.7</ecNumber>
    </recommendedName>
</protein>
<evidence type="ECO:0000256" key="10">
    <source>
        <dbReference type="ARBA" id="ARBA00022932"/>
    </source>
</evidence>
<dbReference type="Proteomes" id="UP000316181">
    <property type="component" value="Unassembled WGS sequence"/>
</dbReference>
<keyword evidence="9" id="KW-0067">ATP-binding</keyword>
<keyword evidence="6" id="KW-0479">Metal-binding</keyword>
<dbReference type="GO" id="GO:0003887">
    <property type="term" value="F:DNA-directed DNA polymerase activity"/>
    <property type="evidence" value="ECO:0007669"/>
    <property type="project" value="UniProtKB-KW"/>
</dbReference>
<comment type="catalytic activity">
    <reaction evidence="11">
        <text>DNA(n) + a 2'-deoxyribonucleoside 5'-triphosphate = DNA(n+1) + diphosphate</text>
        <dbReference type="Rhea" id="RHEA:22508"/>
        <dbReference type="Rhea" id="RHEA-COMP:17339"/>
        <dbReference type="Rhea" id="RHEA-COMP:17340"/>
        <dbReference type="ChEBI" id="CHEBI:33019"/>
        <dbReference type="ChEBI" id="CHEBI:61560"/>
        <dbReference type="ChEBI" id="CHEBI:173112"/>
        <dbReference type="EC" id="2.7.7.7"/>
    </reaction>
</comment>
<feature type="compositionally biased region" description="Basic and acidic residues" evidence="12">
    <location>
        <begin position="847"/>
        <end position="866"/>
    </location>
</feature>
<dbReference type="CDD" id="cd18137">
    <property type="entry name" value="HLD_clamp_pol_III_gamma_tau"/>
    <property type="match status" value="1"/>
</dbReference>
<name>A0A542SPE4_9MICO</name>
<dbReference type="SUPFAM" id="SSF52540">
    <property type="entry name" value="P-loop containing nucleoside triphosphate hydrolases"/>
    <property type="match status" value="1"/>
</dbReference>
<accession>A0A542SPE4</accession>
<reference evidence="14 15" key="1">
    <citation type="submission" date="2019-06" db="EMBL/GenBank/DDBJ databases">
        <title>Sequencing the genomes of 1000 actinobacteria strains.</title>
        <authorList>
            <person name="Klenk H.-P."/>
        </authorList>
    </citation>
    <scope>NUCLEOTIDE SEQUENCE [LARGE SCALE GENOMIC DNA]</scope>
    <source>
        <strain evidence="14 15">DSM 10596</strain>
    </source>
</reference>
<feature type="domain" description="AAA+ ATPase" evidence="13">
    <location>
        <begin position="69"/>
        <end position="217"/>
    </location>
</feature>
<dbReference type="FunFam" id="3.40.50.300:FF:000014">
    <property type="entry name" value="DNA polymerase III subunit gamma/tau"/>
    <property type="match status" value="1"/>
</dbReference>
<dbReference type="AlphaFoldDB" id="A0A542SPE4"/>
<dbReference type="Gene3D" id="3.40.50.300">
    <property type="entry name" value="P-loop containing nucleotide triphosphate hydrolases"/>
    <property type="match status" value="1"/>
</dbReference>
<keyword evidence="8" id="KW-0862">Zinc</keyword>
<dbReference type="GO" id="GO:0003677">
    <property type="term" value="F:DNA binding"/>
    <property type="evidence" value="ECO:0007669"/>
    <property type="project" value="InterPro"/>
</dbReference>
<dbReference type="InterPro" id="IPR022754">
    <property type="entry name" value="DNA_pol_III_gamma-3"/>
</dbReference>
<feature type="compositionally biased region" description="Gly residues" evidence="12">
    <location>
        <begin position="652"/>
        <end position="667"/>
    </location>
</feature>
<feature type="compositionally biased region" description="Low complexity" evidence="12">
    <location>
        <begin position="668"/>
        <end position="689"/>
    </location>
</feature>
<evidence type="ECO:0000259" key="13">
    <source>
        <dbReference type="SMART" id="SM00382"/>
    </source>
</evidence>
<dbReference type="CDD" id="cd00009">
    <property type="entry name" value="AAA"/>
    <property type="match status" value="1"/>
</dbReference>
<dbReference type="GO" id="GO:0006261">
    <property type="term" value="P:DNA-templated DNA replication"/>
    <property type="evidence" value="ECO:0007669"/>
    <property type="project" value="TreeGrafter"/>
</dbReference>
<sequence length="912" mass="95008">MTFRGPIRLHPEKLSTGVSIRLAVSGEPSKVLRVSEALYRRYRPETFEEVIGQEHVTVPLMRGLEAGRVNHAYLFSGPRGCGKTTSARILARVLNCAENTEGHHTADPCGKCESCIELGRGGSGSLDVVEIDAASHGGVDDARDLRERATFSPSRDRYKIFILDEAHMVTSAGFNALLKIVEEPPPYLKFIFATTEPEKVIGTIRSRTHHYPFRLVPPEVLQPYLEQVCGAERIAVDAGVLPLVVRAGGGSVRDSLSVLDQLMAGAENGTITYELAAGLLGFTPVTLIDDVVEALTGRDGARLFRIVEQVIATGLEPRRFVEDLLERFRDLLVLAVSGEQGDSVFRGYPSDQVERMQRQASAASVAQLSAAADTINGALTEMVGATSPRLHLELLCARLLVPAGVDGIREVAARVDALEAAAGTAAVAGAGDRPADGGRGGAQRRPAPTATVRAEEGGGPRVGQESAPRPASRADALGDALAAAAGNNNRAATRQSESRANERRDEAAPHATRPPAAEQGRGAVPAAEQGRGAVPAAEQGRGAAPAAPRAQASADVVRVETEVLARRWDDVLAALSGMRKATWALVSQSATVGALAGDDVTLLFPSVGLLERFRSSDHAALVAAAIEVALGAKVNVRGDLRDGRGDDRGGRAASGGPAGGAAGGPGAADGRAARNTNNAARGGPAPRGGQTSQRPPANARREAVSGADPQAGQQGGSARAPQGAQREHRSGPERRPGATDADHERGAGQPRRGAQVDYDAPEPPGWLDEPAPEPEVIAEGSRGSDHVVPQSADKGQPAAATGTPRSAVTRSAASGISASLPPIPVRRHQNAAGAPAGKPATSGGRVGAERADRRPHPAERADRRPAPSDQDVEEAWSDDGAVAMEDSGLLGAPLIMQMLDGVVIDEVIENER</sequence>
<feature type="compositionally biased region" description="Basic and acidic residues" evidence="12">
    <location>
        <begin position="496"/>
        <end position="508"/>
    </location>
</feature>
<evidence type="ECO:0000256" key="1">
    <source>
        <dbReference type="ARBA" id="ARBA00006360"/>
    </source>
</evidence>
<keyword evidence="10" id="KW-0239">DNA-directed DNA polymerase</keyword>
<evidence type="ECO:0000313" key="14">
    <source>
        <dbReference type="EMBL" id="TQK76462.1"/>
    </source>
</evidence>
<dbReference type="Gene3D" id="1.10.8.60">
    <property type="match status" value="1"/>
</dbReference>
<dbReference type="GO" id="GO:0009360">
    <property type="term" value="C:DNA polymerase III complex"/>
    <property type="evidence" value="ECO:0007669"/>
    <property type="project" value="InterPro"/>
</dbReference>
<dbReference type="InterPro" id="IPR008921">
    <property type="entry name" value="DNA_pol3_clamp-load_cplx_C"/>
</dbReference>
<organism evidence="14 15">
    <name type="scientific">Rarobacter incanus</name>
    <dbReference type="NCBI Taxonomy" id="153494"/>
    <lineage>
        <taxon>Bacteria</taxon>
        <taxon>Bacillati</taxon>
        <taxon>Actinomycetota</taxon>
        <taxon>Actinomycetes</taxon>
        <taxon>Micrococcales</taxon>
        <taxon>Rarobacteraceae</taxon>
        <taxon>Rarobacter</taxon>
    </lineage>
</organism>
<feature type="region of interest" description="Disordered" evidence="12">
    <location>
        <begin position="638"/>
        <end position="880"/>
    </location>
</feature>
<feature type="compositionally biased region" description="Low complexity" evidence="12">
    <location>
        <begin position="536"/>
        <end position="553"/>
    </location>
</feature>
<keyword evidence="5" id="KW-0235">DNA replication</keyword>
<evidence type="ECO:0000256" key="4">
    <source>
        <dbReference type="ARBA" id="ARBA00022695"/>
    </source>
</evidence>
<feature type="compositionally biased region" description="Basic and acidic residues" evidence="12">
    <location>
        <begin position="725"/>
        <end position="746"/>
    </location>
</feature>
<dbReference type="InterPro" id="IPR027417">
    <property type="entry name" value="P-loop_NTPase"/>
</dbReference>
<keyword evidence="3" id="KW-0808">Transferase</keyword>
<keyword evidence="15" id="KW-1185">Reference proteome</keyword>
<dbReference type="SUPFAM" id="SSF48019">
    <property type="entry name" value="post-AAA+ oligomerization domain-like"/>
    <property type="match status" value="1"/>
</dbReference>
<evidence type="ECO:0000256" key="12">
    <source>
        <dbReference type="SAM" id="MobiDB-lite"/>
    </source>
</evidence>
<keyword evidence="7" id="KW-0547">Nucleotide-binding</keyword>
<dbReference type="InterPro" id="IPR003593">
    <property type="entry name" value="AAA+_ATPase"/>
</dbReference>
<dbReference type="EC" id="2.7.7.7" evidence="2"/>
<feature type="compositionally biased region" description="Low complexity" evidence="12">
    <location>
        <begin position="473"/>
        <end position="492"/>
    </location>
</feature>
<feature type="compositionally biased region" description="Polar residues" evidence="12">
    <location>
        <begin position="803"/>
        <end position="817"/>
    </location>
</feature>
<evidence type="ECO:0000256" key="7">
    <source>
        <dbReference type="ARBA" id="ARBA00022741"/>
    </source>
</evidence>
<comment type="caution">
    <text evidence="14">The sequence shown here is derived from an EMBL/GenBank/DDBJ whole genome shotgun (WGS) entry which is preliminary data.</text>
</comment>
<feature type="region of interest" description="Disordered" evidence="12">
    <location>
        <begin position="424"/>
        <end position="553"/>
    </location>
</feature>
<proteinExistence type="inferred from homology"/>
<evidence type="ECO:0000256" key="9">
    <source>
        <dbReference type="ARBA" id="ARBA00022840"/>
    </source>
</evidence>
<dbReference type="InterPro" id="IPR045085">
    <property type="entry name" value="HLD_clamp_pol_III_gamma_tau"/>
</dbReference>
<feature type="compositionally biased region" description="Basic and acidic residues" evidence="12">
    <location>
        <begin position="638"/>
        <end position="650"/>
    </location>
</feature>
<dbReference type="InterPro" id="IPR050238">
    <property type="entry name" value="DNA_Rep/Repair_Clamp_Loader"/>
</dbReference>